<dbReference type="EMBL" id="DXCN01000039">
    <property type="protein sequence ID" value="HIY94943.1"/>
    <property type="molecule type" value="Genomic_DNA"/>
</dbReference>
<evidence type="ECO:0000313" key="1">
    <source>
        <dbReference type="EMBL" id="HIY94943.1"/>
    </source>
</evidence>
<reference evidence="1" key="2">
    <citation type="submission" date="2021-04" db="EMBL/GenBank/DDBJ databases">
        <authorList>
            <person name="Gilroy R."/>
        </authorList>
    </citation>
    <scope>NUCLEOTIDE SEQUENCE</scope>
    <source>
        <strain evidence="1">ChiHjej12B11-9195</strain>
    </source>
</reference>
<proteinExistence type="predicted"/>
<protein>
    <submittedName>
        <fullName evidence="1">Uncharacterized protein</fullName>
    </submittedName>
</protein>
<name>A0A9D1ZSK9_9MICC</name>
<reference evidence="1" key="1">
    <citation type="journal article" date="2021" name="PeerJ">
        <title>Extensive microbial diversity within the chicken gut microbiome revealed by metagenomics and culture.</title>
        <authorList>
            <person name="Gilroy R."/>
            <person name="Ravi A."/>
            <person name="Getino M."/>
            <person name="Pursley I."/>
            <person name="Horton D.L."/>
            <person name="Alikhan N.F."/>
            <person name="Baker D."/>
            <person name="Gharbi K."/>
            <person name="Hall N."/>
            <person name="Watson M."/>
            <person name="Adriaenssens E.M."/>
            <person name="Foster-Nyarko E."/>
            <person name="Jarju S."/>
            <person name="Secka A."/>
            <person name="Antonio M."/>
            <person name="Oren A."/>
            <person name="Chaudhuri R.R."/>
            <person name="La Ragione R."/>
            <person name="Hildebrand F."/>
            <person name="Pallen M.J."/>
        </authorList>
    </citation>
    <scope>NUCLEOTIDE SEQUENCE</scope>
    <source>
        <strain evidence="1">ChiHjej12B11-9195</strain>
    </source>
</reference>
<organism evidence="1 2">
    <name type="scientific">Candidatus Rothia avicola</name>
    <dbReference type="NCBI Taxonomy" id="2840478"/>
    <lineage>
        <taxon>Bacteria</taxon>
        <taxon>Bacillati</taxon>
        <taxon>Actinomycetota</taxon>
        <taxon>Actinomycetes</taxon>
        <taxon>Micrococcales</taxon>
        <taxon>Micrococcaceae</taxon>
        <taxon>Rothia</taxon>
    </lineage>
</organism>
<sequence>MPKTPQDHKAPAAEIAEARQLRFDELDNAHLLKPFSKLKASDSVRLINRLKGALDIGAFASIFDGEDEMPLTFSEELEKIDFDGVGDLIEYIDERYVEDREGWDAFNIAENFQDVMQLCLAYVGEMGKGKDS</sequence>
<evidence type="ECO:0000313" key="2">
    <source>
        <dbReference type="Proteomes" id="UP000824134"/>
    </source>
</evidence>
<dbReference type="AlphaFoldDB" id="A0A9D1ZSK9"/>
<accession>A0A9D1ZSK9</accession>
<dbReference type="Proteomes" id="UP000824134">
    <property type="component" value="Unassembled WGS sequence"/>
</dbReference>
<gene>
    <name evidence="1" type="ORF">H9821_04670</name>
</gene>
<comment type="caution">
    <text evidence="1">The sequence shown here is derived from an EMBL/GenBank/DDBJ whole genome shotgun (WGS) entry which is preliminary data.</text>
</comment>